<evidence type="ECO:0000256" key="2">
    <source>
        <dbReference type="ARBA" id="ARBA00006692"/>
    </source>
</evidence>
<dbReference type="GO" id="GO:0055013">
    <property type="term" value="P:cardiac muscle cell development"/>
    <property type="evidence" value="ECO:0007669"/>
    <property type="project" value="UniProtKB-ARBA"/>
</dbReference>
<evidence type="ECO:0000256" key="5">
    <source>
        <dbReference type="ARBA" id="ARBA00022741"/>
    </source>
</evidence>
<dbReference type="CDD" id="cd00096">
    <property type="entry name" value="Ig"/>
    <property type="match status" value="1"/>
</dbReference>
<feature type="compositionally biased region" description="Basic and acidic residues" evidence="9">
    <location>
        <begin position="1982"/>
        <end position="1991"/>
    </location>
</feature>
<feature type="domain" description="Ig-like" evidence="10">
    <location>
        <begin position="849"/>
        <end position="938"/>
    </location>
</feature>
<evidence type="ECO:0000256" key="9">
    <source>
        <dbReference type="SAM" id="MobiDB-lite"/>
    </source>
</evidence>
<keyword evidence="7" id="KW-1015">Disulfide bond</keyword>
<dbReference type="OrthoDB" id="5969272at2759"/>
<evidence type="ECO:0000256" key="7">
    <source>
        <dbReference type="ARBA" id="ARBA00023157"/>
    </source>
</evidence>
<dbReference type="Proteomes" id="UP000694559">
    <property type="component" value="Unplaced"/>
</dbReference>
<evidence type="ECO:0000313" key="11">
    <source>
        <dbReference type="Ensembl" id="ENSNNAP00000020358.1"/>
    </source>
</evidence>
<feature type="domain" description="Ig-like" evidence="10">
    <location>
        <begin position="2264"/>
        <end position="2356"/>
    </location>
</feature>
<feature type="compositionally biased region" description="Basic and acidic residues" evidence="9">
    <location>
        <begin position="1562"/>
        <end position="1578"/>
    </location>
</feature>
<dbReference type="GO" id="GO:0003007">
    <property type="term" value="P:heart morphogenesis"/>
    <property type="evidence" value="ECO:0007669"/>
    <property type="project" value="UniProtKB-ARBA"/>
</dbReference>
<evidence type="ECO:0000256" key="6">
    <source>
        <dbReference type="ARBA" id="ARBA00022840"/>
    </source>
</evidence>
<dbReference type="InterPro" id="IPR013783">
    <property type="entry name" value="Ig-like_fold"/>
</dbReference>
<dbReference type="SUPFAM" id="SSF48726">
    <property type="entry name" value="Immunoglobulin"/>
    <property type="match status" value="9"/>
</dbReference>
<accession>A0A8C6XYY6</accession>
<keyword evidence="8" id="KW-0393">Immunoglobulin domain</keyword>
<dbReference type="SMART" id="SM00409">
    <property type="entry name" value="IG"/>
    <property type="match status" value="9"/>
</dbReference>
<dbReference type="FunFam" id="2.60.40.10:FF:000425">
    <property type="entry name" value="Myosin light chain kinase"/>
    <property type="match status" value="2"/>
</dbReference>
<dbReference type="PANTHER" id="PTHR47633">
    <property type="entry name" value="IMMUNOGLOBULIN"/>
    <property type="match status" value="1"/>
</dbReference>
<dbReference type="FunFam" id="2.60.40.10:FF:000779">
    <property type="entry name" value="Titin b"/>
    <property type="match status" value="1"/>
</dbReference>
<dbReference type="FunFam" id="2.60.40.10:FF:001213">
    <property type="entry name" value="titin isoform X1"/>
    <property type="match status" value="1"/>
</dbReference>
<dbReference type="GO" id="GO:0045989">
    <property type="term" value="P:positive regulation of striated muscle contraction"/>
    <property type="evidence" value="ECO:0007669"/>
    <property type="project" value="UniProtKB-ARBA"/>
</dbReference>
<dbReference type="InterPro" id="IPR013098">
    <property type="entry name" value="Ig_I-set"/>
</dbReference>
<dbReference type="GO" id="GO:0005524">
    <property type="term" value="F:ATP binding"/>
    <property type="evidence" value="ECO:0007669"/>
    <property type="project" value="UniProtKB-KW"/>
</dbReference>
<feature type="compositionally biased region" description="Low complexity" evidence="9">
    <location>
        <begin position="2127"/>
        <end position="2137"/>
    </location>
</feature>
<comment type="similarity">
    <text evidence="2">Belongs to the protein kinase superfamily. CAMK Ser/Thr protein kinase family.</text>
</comment>
<feature type="compositionally biased region" description="Polar residues" evidence="9">
    <location>
        <begin position="2205"/>
        <end position="2215"/>
    </location>
</feature>
<name>A0A8C6XYY6_NAJNA</name>
<dbReference type="Gene3D" id="2.60.40.10">
    <property type="entry name" value="Immunoglobulins"/>
    <property type="match status" value="9"/>
</dbReference>
<feature type="domain" description="Ig-like" evidence="10">
    <location>
        <begin position="386"/>
        <end position="478"/>
    </location>
</feature>
<dbReference type="FunFam" id="2.60.40.10:FF:001328">
    <property type="entry name" value="titin isoform X1"/>
    <property type="match status" value="1"/>
</dbReference>
<dbReference type="GeneTree" id="ENSGT01110000267173"/>
<feature type="domain" description="Ig-like" evidence="10">
    <location>
        <begin position="2468"/>
        <end position="2559"/>
    </location>
</feature>
<dbReference type="FunFam" id="2.60.40.10:FF:000032">
    <property type="entry name" value="palladin isoform X1"/>
    <property type="match status" value="1"/>
</dbReference>
<evidence type="ECO:0000259" key="10">
    <source>
        <dbReference type="PROSITE" id="PS50835"/>
    </source>
</evidence>
<evidence type="ECO:0000313" key="12">
    <source>
        <dbReference type="Proteomes" id="UP000694559"/>
    </source>
</evidence>
<comment type="subcellular location">
    <subcellularLocation>
        <location evidence="1">Cytoplasm</location>
    </subcellularLocation>
</comment>
<dbReference type="Ensembl" id="ENSNNAT00000021355.1">
    <property type="protein sequence ID" value="ENSNNAP00000020358.1"/>
    <property type="gene ID" value="ENSNNAG00000013531.1"/>
</dbReference>
<proteinExistence type="inferred from homology"/>
<feature type="compositionally biased region" description="Basic and acidic residues" evidence="9">
    <location>
        <begin position="2152"/>
        <end position="2204"/>
    </location>
</feature>
<sequence>MSDSGKYTVVAGGNMSNANLTVEGRDVRIRSLQKNVQVLERQRAVVEFEVNEDDIDAHWYKDGIEINFQIEERYHYVVERRVHKIVITETRYTDAGEYTFLAGKNRSSITLYVNAPEPPKIVKELQPATVESGKPARFCAVVSGKPQPKIFWYKDEQPLSPGFKVKFLHDAQEYTLLLIETFPEDAAVYKIEARNDYGIATSSASLSVEVPEVVSPDVEVPIYPPTIITPLRDAITSEGQSTFFQCRVTGTDLKIAWYSKDKEIKPSRFFRMTQFEDTYQLEVAEAYPEDEGIYTFVASNPVGQVSSTATLRLEDMEKVIQEKIEQQIEMEVKELFFGEEPECTAEKSVDEEETCADSEDLLRSFSDQKCASRIKAMASCPEKLKPSFLQKLKYQSVLVGEPVVFQCKLNAYPSPKVTWFHNNKQILQSLRKIIKNENCMDMHDSSLEVKDVLEEDSGSYKIFAINSEGSAESTASLLVIQGSELNTKYLEFLRKSKCTREHIEHMMQKKRDDRVKVDLRCIGSPFDKKQETEKALTNLSPTKGKVRTISFENTPSLRQELTYDNDWIGKKHLVRVGSDKESLLDDEIRLKLQRLREAKKVILEKKKASIEEQYVNNVGFRNKRKPSTPPVCLVGQVGTKRAVFQTIEQINEKNTPRPEELIIGHSNRKLEKTSEKFHVRMEQILGLSTSFQASPESDKRSNTGKIFQKQKIFSGEMKQEVLKPVSKTERIGNTDVQAKSLETQTQLEEHAKDFTPMKSAKKTPSPLVYVLMTDNVSETQKPDVVMSDTITFSINEPTVLCKSKSIEVEKSVNECSFESKENILEGPNEIKESYAQVKTSPVQHLEPCPPFFIQEINSQEVSEGESCTFSCAYQAYPYITVIWYNNDKPLSLSHDCSINTTKNHSALTFPAVTCKQEGSITCVIFNQYGTATTSGMLKVKVKKIPELEQFGICKVKLLPEYTEEEEELSLAFDSRKKYEPVLSAPGKATLLLPQFHVQQPSIYKTDQLSLPLEIKVTAPTPTPEQGEFKEVIQTDFISEELPEEQTSKGIKHKFKFSFDRVHKPPKILKEIQPNIRCREGDSVVLECLISTESQVVITWLQNNQALISNGNFCFEEGNGIYRLHICKVSLSDAGIYKCIAENNAGLVETACNLLVDPSQEAFSNIVDQTDFRTSQSQAKDIQEQVTKEQDYYFESSVGLMKSNFYNKQRCVSQGFQNISRVDKTQVQKISTDPQEMVKGRKGKTSRSPIIGKTVLLHNGKHFSSGEEARKMDQNKEVMGKTHTHKVVFELKEILPIRENIQEQIKCQEPIKLCVTSDKLNISFDEIQNEENMGNKQIKLQPEDAHFNNEYFVSKIKETDRNKQKIAIQAIKQDIYPKKDIANETESIDKLESYSASYDTEAVLQKQKENIVKGISEFEVVIVSNNDKIIENVENKSLEEFCKESQPRENAINELKHKSFLERETIFSQSFQQIEMNTGVTQDQRDLQQEATHAKDQCSVSVYSDIETDERHLKSTEAEVMNNTQKMVALEEIIPSDQGFSKVIELVKQEFKEQQHSVPSTSKKLEQGHSDEENNNKLKETMQPEEVCFRKLYFASEGMIIDEQEITNNKHQIMHPTQGDSPSMEANMEKEHIQECTFPEAIHLKLAFLNTEDANQQQEEKLSLEERPLKFPSSASVELEVLQGHELVFTQEVSDDSQVPVKSSCQQKEPWSQEKELQTQEPMFDLKAHAAIFFPECLLKEAETLQKVETCPVSQKSAFEMVGIETENCIKKMEDKNVSGETISLPEELCQNDKGELKEDNTTEQELAVEAELSITQILRKALENTDISIEHSEHKINISEGIPLSMSSEAFMKESSEPTPHNKYLQITVRETGIPEHVDTSGLTVAETDSFISAMKKAAFEKGFQSVHKTQEEKALITEHSFIEETTDFSLEKSNKQKLIDTQIITEEHSVFQEPPDTSTKELSLSQFLLLLKNESVISQHEETKPIHNLEEQEQSSKTPSERQCIAEIVSPSLGKLNEETVLSSQEIYSSPDRTDVCFTKYLLASGEKKIPDVKESSSKILTREGSITSLEVEDVTFSTVYDYYKQQQELARPLSPESEMSIDIESMNGDEVAECERFYTPPSSVEMFESLSSSPSYHTPIGTPERYSTPSKERYSTPSEDRYSTPSEERYSTPSEERYSTPSEERYSTPSEERYSTPSEERYSTPSEESNLHSAISPAKLIRKNTPPECYHTATASLLQQRSCSFDELQAEMFVTPCEAVEPKGNEMPPAFIKPLTKRKIYENTTLCLIAEVIGSPMPDVKWYKNKSLLEQNQQVKIQKEDNICILEIHNSKQTEGGEYMCHAVNIIGEAKSITQIEVLPHDGRALALPPPVTHQHVIEFDIEKGSTSRTPSPQEILLEVELDEADIKECEKQVKIATIPELKSEHQSMIVSLDVLPLSLVENTQALSGKESKDVQIDFEVTEMPPRFITPVVDTEVSEKSAALFHCKVSGCPTPVVQWFKESKCLAPDACKYAIVSENGSHSLKIQSVEHSDCGMYLCKAHNTVGEAMCKCFLSVTEDQKFLAVASDEGEEKVGLELPEDQPQKIDLLVDNIISSGNQTEIELEFEFEHSTDDSQKAVRLVAVTEQEQEEEGESCVNINVDVFAEPSKEEHIKFEAKSTGSCSFEFQVTETPPKFMKNIYDCFSFLGTSACFQCIVDGSPKPAISWFRNGVLICDERCCIEERCCMEESQEVCHSLVMRNVIQSDEGEYMCVATNKAGTAHSTALLRIC</sequence>
<evidence type="ECO:0000256" key="3">
    <source>
        <dbReference type="ARBA" id="ARBA00022490"/>
    </source>
</evidence>
<feature type="domain" description="Ig-like" evidence="10">
    <location>
        <begin position="224"/>
        <end position="312"/>
    </location>
</feature>
<feature type="domain" description="Ig-like" evidence="10">
    <location>
        <begin position="2676"/>
        <end position="2770"/>
    </location>
</feature>
<keyword evidence="12" id="KW-1185">Reference proteome</keyword>
<evidence type="ECO:0000256" key="1">
    <source>
        <dbReference type="ARBA" id="ARBA00004496"/>
    </source>
</evidence>
<dbReference type="PANTHER" id="PTHR47633:SF14">
    <property type="entry name" value="IG-LIKE DOMAIN-CONTAINING PROTEIN"/>
    <property type="match status" value="1"/>
</dbReference>
<protein>
    <recommendedName>
        <fullName evidence="10">Ig-like domain-containing protein</fullName>
    </recommendedName>
</protein>
<dbReference type="FunFam" id="2.60.40.10:FF:000107">
    <property type="entry name" value="Myosin, light chain kinase a"/>
    <property type="match status" value="1"/>
</dbReference>
<evidence type="ECO:0000256" key="4">
    <source>
        <dbReference type="ARBA" id="ARBA00022737"/>
    </source>
</evidence>
<dbReference type="PROSITE" id="PS50835">
    <property type="entry name" value="IG_LIKE"/>
    <property type="match status" value="8"/>
</dbReference>
<dbReference type="InterPro" id="IPR003599">
    <property type="entry name" value="Ig_sub"/>
</dbReference>
<feature type="region of interest" description="Disordered" evidence="9">
    <location>
        <begin position="1982"/>
        <end position="2003"/>
    </location>
</feature>
<dbReference type="GO" id="GO:0005737">
    <property type="term" value="C:cytoplasm"/>
    <property type="evidence" value="ECO:0007669"/>
    <property type="project" value="UniProtKB-SubCell"/>
</dbReference>
<keyword evidence="6" id="KW-0067">ATP-binding</keyword>
<evidence type="ECO:0000256" key="8">
    <source>
        <dbReference type="ARBA" id="ARBA00023319"/>
    </source>
</evidence>
<keyword evidence="4" id="KW-0677">Repeat</keyword>
<dbReference type="InterPro" id="IPR003598">
    <property type="entry name" value="Ig_sub2"/>
</dbReference>
<dbReference type="Pfam" id="PF07679">
    <property type="entry name" value="I-set"/>
    <property type="match status" value="8"/>
</dbReference>
<reference evidence="11" key="2">
    <citation type="submission" date="2025-09" db="UniProtKB">
        <authorList>
            <consortium name="Ensembl"/>
        </authorList>
    </citation>
    <scope>IDENTIFICATION</scope>
</reference>
<dbReference type="InterPro" id="IPR007110">
    <property type="entry name" value="Ig-like_dom"/>
</dbReference>
<feature type="domain" description="Ig-like" evidence="10">
    <location>
        <begin position="119"/>
        <end position="207"/>
    </location>
</feature>
<dbReference type="GO" id="GO:0004672">
    <property type="term" value="F:protein kinase activity"/>
    <property type="evidence" value="ECO:0007669"/>
    <property type="project" value="TreeGrafter"/>
</dbReference>
<dbReference type="FunFam" id="2.60.40.10:FF:000147">
    <property type="entry name" value="Myosin light chain kinase"/>
    <property type="match status" value="1"/>
</dbReference>
<organism evidence="11 12">
    <name type="scientific">Naja naja</name>
    <name type="common">Indian cobra</name>
    <dbReference type="NCBI Taxonomy" id="35670"/>
    <lineage>
        <taxon>Eukaryota</taxon>
        <taxon>Metazoa</taxon>
        <taxon>Chordata</taxon>
        <taxon>Craniata</taxon>
        <taxon>Vertebrata</taxon>
        <taxon>Euteleostomi</taxon>
        <taxon>Lepidosauria</taxon>
        <taxon>Squamata</taxon>
        <taxon>Bifurcata</taxon>
        <taxon>Unidentata</taxon>
        <taxon>Episquamata</taxon>
        <taxon>Toxicofera</taxon>
        <taxon>Serpentes</taxon>
        <taxon>Colubroidea</taxon>
        <taxon>Elapidae</taxon>
        <taxon>Elapinae</taxon>
        <taxon>Naja</taxon>
    </lineage>
</organism>
<reference evidence="11" key="1">
    <citation type="submission" date="2025-08" db="UniProtKB">
        <authorList>
            <consortium name="Ensembl"/>
        </authorList>
    </citation>
    <scope>IDENTIFICATION</scope>
</reference>
<dbReference type="GO" id="GO:0060298">
    <property type="term" value="P:positive regulation of sarcomere organization"/>
    <property type="evidence" value="ECO:0007669"/>
    <property type="project" value="UniProtKB-ARBA"/>
</dbReference>
<feature type="region of interest" description="Disordered" evidence="9">
    <location>
        <begin position="2127"/>
        <end position="2220"/>
    </location>
</feature>
<dbReference type="InterPro" id="IPR036179">
    <property type="entry name" value="Ig-like_dom_sf"/>
</dbReference>
<keyword evidence="3" id="KW-0963">Cytoplasm</keyword>
<dbReference type="SMART" id="SM00408">
    <property type="entry name" value="IGc2"/>
    <property type="match status" value="8"/>
</dbReference>
<feature type="region of interest" description="Disordered" evidence="9">
    <location>
        <begin position="1551"/>
        <end position="1578"/>
    </location>
</feature>
<feature type="domain" description="Ig-like" evidence="10">
    <location>
        <begin position="1065"/>
        <end position="1154"/>
    </location>
</feature>
<dbReference type="OMA" id="STEHTHC"/>
<keyword evidence="5" id="KW-0547">Nucleotide-binding</keyword>